<dbReference type="EMBL" id="KZ084117">
    <property type="protein sequence ID" value="OSD00599.1"/>
    <property type="molecule type" value="Genomic_DNA"/>
</dbReference>
<keyword evidence="1" id="KW-0812">Transmembrane</keyword>
<evidence type="ECO:0000313" key="2">
    <source>
        <dbReference type="EMBL" id="OSD00599.1"/>
    </source>
</evidence>
<keyword evidence="3" id="KW-1185">Reference proteome</keyword>
<feature type="transmembrane region" description="Helical" evidence="1">
    <location>
        <begin position="20"/>
        <end position="38"/>
    </location>
</feature>
<sequence length="64" mass="6891">MSPLSASSPSYATTHSSRDMFLTVFACVLAVMVCELCIPSPAFSIRTSGPTLPTETVRSWNYSS</sequence>
<proteinExistence type="predicted"/>
<organism evidence="2 3">
    <name type="scientific">Trametes coccinea (strain BRFM310)</name>
    <name type="common">Pycnoporus coccineus</name>
    <dbReference type="NCBI Taxonomy" id="1353009"/>
    <lineage>
        <taxon>Eukaryota</taxon>
        <taxon>Fungi</taxon>
        <taxon>Dikarya</taxon>
        <taxon>Basidiomycota</taxon>
        <taxon>Agaricomycotina</taxon>
        <taxon>Agaricomycetes</taxon>
        <taxon>Polyporales</taxon>
        <taxon>Polyporaceae</taxon>
        <taxon>Trametes</taxon>
    </lineage>
</organism>
<reference evidence="2 3" key="1">
    <citation type="journal article" date="2015" name="Biotechnol. Biofuels">
        <title>Enhanced degradation of softwood versus hardwood by the white-rot fungus Pycnoporus coccineus.</title>
        <authorList>
            <person name="Couturier M."/>
            <person name="Navarro D."/>
            <person name="Chevret D."/>
            <person name="Henrissat B."/>
            <person name="Piumi F."/>
            <person name="Ruiz-Duenas F.J."/>
            <person name="Martinez A.T."/>
            <person name="Grigoriev I.V."/>
            <person name="Riley R."/>
            <person name="Lipzen A."/>
            <person name="Berrin J.G."/>
            <person name="Master E.R."/>
            <person name="Rosso M.N."/>
        </authorList>
    </citation>
    <scope>NUCLEOTIDE SEQUENCE [LARGE SCALE GENOMIC DNA]</scope>
    <source>
        <strain evidence="2 3">BRFM310</strain>
    </source>
</reference>
<accession>A0A1Y2IHH3</accession>
<dbReference type="Proteomes" id="UP000193067">
    <property type="component" value="Unassembled WGS sequence"/>
</dbReference>
<dbReference type="AlphaFoldDB" id="A0A1Y2IHH3"/>
<evidence type="ECO:0000256" key="1">
    <source>
        <dbReference type="SAM" id="Phobius"/>
    </source>
</evidence>
<keyword evidence="1" id="KW-0472">Membrane</keyword>
<evidence type="ECO:0000313" key="3">
    <source>
        <dbReference type="Proteomes" id="UP000193067"/>
    </source>
</evidence>
<gene>
    <name evidence="2" type="ORF">PYCCODRAFT_668112</name>
</gene>
<protein>
    <submittedName>
        <fullName evidence="2">Uncharacterized protein</fullName>
    </submittedName>
</protein>
<keyword evidence="1" id="KW-1133">Transmembrane helix</keyword>
<name>A0A1Y2IHH3_TRAC3</name>